<dbReference type="GO" id="GO:0005634">
    <property type="term" value="C:nucleus"/>
    <property type="evidence" value="ECO:0007669"/>
    <property type="project" value="TreeGrafter"/>
</dbReference>
<evidence type="ECO:0000256" key="3">
    <source>
        <dbReference type="ARBA" id="ARBA00022741"/>
    </source>
</evidence>
<sequence length="2015" mass="225345">MAVGNKSAGPSRQQPITAFFGGGKSESKPEPKPGPSSDHDDSEASEEPVDGDAVVDDNENGLEDDKGKRRRNDYTPPDESNLAPISDIPAIFADIVRRMPEIVDVARRIQGRKLRIATMCSGTESPLLALGLIRRAIQAQHGIDLEIEHVFSCEIVPFKQAYIERNFQPPLLFRDVCELGDEYAYTAYGSEALVPGNVDILIAGTSCVDYSQLNNQKKGLDGGGESGRTFFGMLNWVKKHQPPIVILENVCSAPWDGVKGEFRKVGYSAESMFLDTKYYYIPHTRTRGYMMAVNTKKSNIAENWVKKMIQLRREASSSLDGWLLPADDPRIFQSREKLVQESYNAVDRKTGRTDWTRCESRHQRARLDEKLGTKRPLTNWDEGGSCKMLDFGWADWVQGQVERVWDLMDISLLRSAIVDIDPAFKTQVWNLSQNVDRSTGSGKVGISPCLTPSMIPYITNRGGPMVGLEALHMQGLPIDELLLTRETEDQLADLAGNAMSTTVVGTAILAALILGHKLLKEGDAKTTYEGTSIIEEMEEDSGVMDVDAPAVGDHITGEDQLSEQPLDLSTTVDQALPLIIADSMRSVRLCECEGRKDITERQLNRCKDCGWTSCAKCGGRPEHNYEAIDVTAEPRVAPSIFNRSFKSFLPMCVIFSNATAELLDSLKEHAGVSIPSKRWSAWRSAVSEAAQLELRFVETKRQEIWSATYESDKARLELYLHSGRPEWYFFAKPESSEPANAEIRKILLLPAARLVCKDALLKGQWEFALPHTTKVDIMIKGVGDLVSSWQAKLGLQLEQYKDSTVYSQLQVTVAQDDVSHFDRDITGLYTLLDQCGTANSALHKRNVSDEDASQPPLFMLIDPSRCGNPADDGFVFASSIRRYEYGEARPVVARLDSGWRQSSVSDKLVQCSIPQKYAAAVGVQLKPSALGQDARYAVPQEEFNISLEENSCLTANALLVARVPLQSQAGIEWPRGAWKEIEHIHERATFRSMSWLVERIKTIDGIFNSWQAVSLHEGHANCDRCAPPAPSLRWIKQGKGVVAIEDSIEAGKYERRLKGRPAPFVTQLKLDDDEVAHVRIGVNFASLIHRALSRLPHHGTKTERTVTWRLDTDFKPLVKLILPKFKLSSNRRDPEHSQPPRFVTRLRPEQLRSLDWMIRQEATDAPVFMEEEISEAILEPLGWRAEGRAQQPVRVRGGVLADEVGYGKTAITLGLIDSTRKAVKKEVANANAAGDMPGKIRVSATLVVVPGHLTKQWANEVQKFVGNNTFKVVLLQNVGHLNSLKIEDVQEADIVIVASSLFKGINYLDNLEAFAAGGSLPKNDGRYFNTRLDESLGCLRDQVDRLRTEGSLDVMAEIHAARKREGMDVDEDEGGVSSATSASTSKKRKREDNAKEKKEKKPKPLREVKDPWKLRGSAKRNWSEMQAPPLEMFHFARKVVDEYTYLEGIIHTLITKVTADRSWVLSGTPPIHDFGAVKTIAAFLDVHLGVDDDGEGQSAQIKKRRREQTAAEKFHSFRETHSLDWHAHRHEVGQAFLDRFVRQNVAEIDEIPWEEKIEKINLPAAERAIYLELEHHLRALDMTIKRSKKTESDREKRLAQSLGDSKTAEEALLKRCSHFELETSDKENAMKACSVIVQEREKQLKDCKTEFQSELSEALKMEKKIESDLAKAGITITSEETLFREFVRVNFTEGTGDGDATAMLKELMLKVGIKPPINQNRATRISEMKGKPKGKEEGIPKKISDMMWGLREHTHVLRRLNKELVGRVRSLRYFTAVRDLQKQREVPPVVSCPSCGRKEVPVDDIAILSSCGHAGCVACVRGCAAEEKCVSSDTGECKALARMLNVVKGDTLGVDDEERDGKGKHFGLKLEKIINLIKKRVPAKERVLLFVQFPDLMKKVAEALKANDIDFLEIKGSASAKSKALEKFQQAKGERVLLLNVMDESASGANLTCANHAIFLSPLLATSQEIYDACETQAIGRLRRYGQLKHVHIWRFLTMDTIDVEIFEQRTGQKV</sequence>
<dbReference type="Proteomes" id="UP000030671">
    <property type="component" value="Unassembled WGS sequence"/>
</dbReference>
<dbReference type="InterPro" id="IPR001650">
    <property type="entry name" value="Helicase_C-like"/>
</dbReference>
<dbReference type="InterPro" id="IPR029063">
    <property type="entry name" value="SAM-dependent_MTases_sf"/>
</dbReference>
<dbReference type="KEGG" id="hir:HETIRDRAFT_124547"/>
<dbReference type="PANTHER" id="PTHR45626:SF26">
    <property type="entry name" value="FAMILY HELICASE, PUTATIVE (AFU_ORTHOLOGUE AFUA_2G09120)-RELATED"/>
    <property type="match status" value="1"/>
</dbReference>
<dbReference type="GO" id="GO:0016787">
    <property type="term" value="F:hydrolase activity"/>
    <property type="evidence" value="ECO:0007669"/>
    <property type="project" value="UniProtKB-KW"/>
</dbReference>
<dbReference type="InterPro" id="IPR050628">
    <property type="entry name" value="SNF2_RAD54_helicase_TF"/>
</dbReference>
<protein>
    <recommendedName>
        <fullName evidence="7">Helicase ATP-binding domain-containing protein</fullName>
    </recommendedName>
</protein>
<dbReference type="HOGENOM" id="CLU_000796_0_0_1"/>
<keyword evidence="9" id="KW-1185">Reference proteome</keyword>
<dbReference type="RefSeq" id="XP_009548962.1">
    <property type="nucleotide sequence ID" value="XM_009550667.1"/>
</dbReference>
<keyword evidence="3" id="KW-0547">Nucleotide-binding</keyword>
<dbReference type="SMART" id="SM00487">
    <property type="entry name" value="DEXDc"/>
    <property type="match status" value="1"/>
</dbReference>
<dbReference type="InterPro" id="IPR027417">
    <property type="entry name" value="P-loop_NTPase"/>
</dbReference>
<dbReference type="InterPro" id="IPR014001">
    <property type="entry name" value="Helicase_ATP-bd"/>
</dbReference>
<dbReference type="CDD" id="cd18793">
    <property type="entry name" value="SF2_C_SNF"/>
    <property type="match status" value="1"/>
</dbReference>
<keyword evidence="5" id="KW-0067">ATP-binding</keyword>
<dbReference type="PANTHER" id="PTHR45626">
    <property type="entry name" value="TRANSCRIPTION TERMINATION FACTOR 2-RELATED"/>
    <property type="match status" value="1"/>
</dbReference>
<dbReference type="Pfam" id="PF00176">
    <property type="entry name" value="SNF2-rel_dom"/>
    <property type="match status" value="1"/>
</dbReference>
<feature type="compositionally biased region" description="Basic and acidic residues" evidence="6">
    <location>
        <begin position="1390"/>
        <end position="1409"/>
    </location>
</feature>
<evidence type="ECO:0000256" key="6">
    <source>
        <dbReference type="SAM" id="MobiDB-lite"/>
    </source>
</evidence>
<evidence type="ECO:0000256" key="5">
    <source>
        <dbReference type="ARBA" id="ARBA00022840"/>
    </source>
</evidence>
<dbReference type="InterPro" id="IPR049730">
    <property type="entry name" value="SNF2/RAD54-like_C"/>
</dbReference>
<dbReference type="InterPro" id="IPR001525">
    <property type="entry name" value="C5_MeTfrase"/>
</dbReference>
<evidence type="ECO:0000256" key="4">
    <source>
        <dbReference type="ARBA" id="ARBA00022801"/>
    </source>
</evidence>
<reference evidence="8 9" key="1">
    <citation type="journal article" date="2012" name="New Phytol.">
        <title>Insight into trade-off between wood decay and parasitism from the genome of a fungal forest pathogen.</title>
        <authorList>
            <person name="Olson A."/>
            <person name="Aerts A."/>
            <person name="Asiegbu F."/>
            <person name="Belbahri L."/>
            <person name="Bouzid O."/>
            <person name="Broberg A."/>
            <person name="Canback B."/>
            <person name="Coutinho P.M."/>
            <person name="Cullen D."/>
            <person name="Dalman K."/>
            <person name="Deflorio G."/>
            <person name="van Diepen L.T."/>
            <person name="Dunand C."/>
            <person name="Duplessis S."/>
            <person name="Durling M."/>
            <person name="Gonthier P."/>
            <person name="Grimwood J."/>
            <person name="Fossdal C.G."/>
            <person name="Hansson D."/>
            <person name="Henrissat B."/>
            <person name="Hietala A."/>
            <person name="Himmelstrand K."/>
            <person name="Hoffmeister D."/>
            <person name="Hogberg N."/>
            <person name="James T.Y."/>
            <person name="Karlsson M."/>
            <person name="Kohler A."/>
            <person name="Kues U."/>
            <person name="Lee Y.H."/>
            <person name="Lin Y.C."/>
            <person name="Lind M."/>
            <person name="Lindquist E."/>
            <person name="Lombard V."/>
            <person name="Lucas S."/>
            <person name="Lunden K."/>
            <person name="Morin E."/>
            <person name="Murat C."/>
            <person name="Park J."/>
            <person name="Raffaello T."/>
            <person name="Rouze P."/>
            <person name="Salamov A."/>
            <person name="Schmutz J."/>
            <person name="Solheim H."/>
            <person name="Stahlberg J."/>
            <person name="Velez H."/>
            <person name="de Vries R.P."/>
            <person name="Wiebenga A."/>
            <person name="Woodward S."/>
            <person name="Yakovlev I."/>
            <person name="Garbelotto M."/>
            <person name="Martin F."/>
            <person name="Grigoriev I.V."/>
            <person name="Stenlid J."/>
        </authorList>
    </citation>
    <scope>NUCLEOTIDE SEQUENCE [LARGE SCALE GENOMIC DNA]</scope>
    <source>
        <strain evidence="8 9">TC 32-1</strain>
    </source>
</reference>
<gene>
    <name evidence="8" type="ORF">HETIRDRAFT_124547</name>
</gene>
<keyword evidence="2" id="KW-0808">Transferase</keyword>
<dbReference type="Gene3D" id="3.40.50.300">
    <property type="entry name" value="P-loop containing nucleotide triphosphate hydrolases"/>
    <property type="match status" value="1"/>
</dbReference>
<name>W4JYV2_HETIT</name>
<keyword evidence="4" id="KW-0378">Hydrolase</keyword>
<evidence type="ECO:0000259" key="7">
    <source>
        <dbReference type="SMART" id="SM00487"/>
    </source>
</evidence>
<feature type="region of interest" description="Disordered" evidence="6">
    <location>
        <begin position="1"/>
        <end position="83"/>
    </location>
</feature>
<feature type="compositionally biased region" description="Acidic residues" evidence="6">
    <location>
        <begin position="40"/>
        <end position="62"/>
    </location>
</feature>
<feature type="region of interest" description="Disordered" evidence="6">
    <location>
        <begin position="1364"/>
        <end position="1409"/>
    </location>
</feature>
<dbReference type="GO" id="GO:0006281">
    <property type="term" value="P:DNA repair"/>
    <property type="evidence" value="ECO:0007669"/>
    <property type="project" value="TreeGrafter"/>
</dbReference>
<evidence type="ECO:0000313" key="9">
    <source>
        <dbReference type="Proteomes" id="UP000030671"/>
    </source>
</evidence>
<dbReference type="GO" id="GO:0008168">
    <property type="term" value="F:methyltransferase activity"/>
    <property type="evidence" value="ECO:0007669"/>
    <property type="project" value="UniProtKB-KW"/>
</dbReference>
<dbReference type="GO" id="GO:0008094">
    <property type="term" value="F:ATP-dependent activity, acting on DNA"/>
    <property type="evidence" value="ECO:0007669"/>
    <property type="project" value="TreeGrafter"/>
</dbReference>
<dbReference type="eggNOG" id="KOG0298">
    <property type="taxonomic scope" value="Eukaryota"/>
</dbReference>
<organism evidence="8 9">
    <name type="scientific">Heterobasidion irregulare (strain TC 32-1)</name>
    <dbReference type="NCBI Taxonomy" id="747525"/>
    <lineage>
        <taxon>Eukaryota</taxon>
        <taxon>Fungi</taxon>
        <taxon>Dikarya</taxon>
        <taxon>Basidiomycota</taxon>
        <taxon>Agaricomycotina</taxon>
        <taxon>Agaricomycetes</taxon>
        <taxon>Russulales</taxon>
        <taxon>Bondarzewiaceae</taxon>
        <taxon>Heterobasidion</taxon>
        <taxon>Heterobasidion annosum species complex</taxon>
    </lineage>
</organism>
<dbReference type="Gene3D" id="3.40.50.10810">
    <property type="entry name" value="Tandem AAA-ATPase domain"/>
    <property type="match status" value="1"/>
</dbReference>
<dbReference type="Pfam" id="PF00271">
    <property type="entry name" value="Helicase_C"/>
    <property type="match status" value="1"/>
</dbReference>
<dbReference type="InParanoid" id="W4JYV2"/>
<dbReference type="GO" id="GO:0005524">
    <property type="term" value="F:ATP binding"/>
    <property type="evidence" value="ECO:0007669"/>
    <property type="project" value="UniProtKB-KW"/>
</dbReference>
<dbReference type="InterPro" id="IPR000330">
    <property type="entry name" value="SNF2_N"/>
</dbReference>
<dbReference type="InterPro" id="IPR038718">
    <property type="entry name" value="SNF2-like_sf"/>
</dbReference>
<dbReference type="STRING" id="747525.W4JYV2"/>
<proteinExistence type="predicted"/>
<dbReference type="SUPFAM" id="SSF53335">
    <property type="entry name" value="S-adenosyl-L-methionine-dependent methyltransferases"/>
    <property type="match status" value="1"/>
</dbReference>
<dbReference type="GO" id="GO:0032259">
    <property type="term" value="P:methylation"/>
    <property type="evidence" value="ECO:0007669"/>
    <property type="project" value="UniProtKB-KW"/>
</dbReference>
<evidence type="ECO:0000313" key="8">
    <source>
        <dbReference type="EMBL" id="ETW78639.1"/>
    </source>
</evidence>
<dbReference type="Pfam" id="PF00145">
    <property type="entry name" value="DNA_methylase"/>
    <property type="match status" value="1"/>
</dbReference>
<dbReference type="GeneID" id="20666879"/>
<dbReference type="EMBL" id="KI925461">
    <property type="protein sequence ID" value="ETW78639.1"/>
    <property type="molecule type" value="Genomic_DNA"/>
</dbReference>
<accession>W4JYV2</accession>
<dbReference type="SUPFAM" id="SSF52540">
    <property type="entry name" value="P-loop containing nucleoside triphosphate hydrolases"/>
    <property type="match status" value="2"/>
</dbReference>
<feature type="domain" description="Helicase ATP-binding" evidence="7">
    <location>
        <begin position="1142"/>
        <end position="1509"/>
    </location>
</feature>
<keyword evidence="1" id="KW-0489">Methyltransferase</keyword>
<evidence type="ECO:0000256" key="1">
    <source>
        <dbReference type="ARBA" id="ARBA00022603"/>
    </source>
</evidence>
<dbReference type="OrthoDB" id="423221at2759"/>
<dbReference type="Gene3D" id="3.40.50.150">
    <property type="entry name" value="Vaccinia Virus protein VP39"/>
    <property type="match status" value="1"/>
</dbReference>
<evidence type="ECO:0000256" key="2">
    <source>
        <dbReference type="ARBA" id="ARBA00022679"/>
    </source>
</evidence>